<proteinExistence type="predicted"/>
<dbReference type="HOGENOM" id="CLU_1267083_0_0_1"/>
<dbReference type="InParanoid" id="B0CUQ3"/>
<sequence>MHLITVIDYKQDIDKVALLYLFSLTQDYDNGHDAQWSGVQHAEMCPGLRRRAVLFSAERKKLVCAVSYKPLSETGWKDYTSHDVGKLELQNLRIQDLTWMEESKSQWGIPSAVLRTCGSWRCKCSLAGKAVNRTLTKSGRGLAGPGGSNPIHLSRTGEERQNGWLAMTTMKKRANFGTDNPLLQPSSLSVTVVRVLCVVNEGKWRRGKKPAAEETCLC</sequence>
<name>B0CUQ3_LACBS</name>
<protein>
    <submittedName>
        <fullName evidence="1">Predicted protein</fullName>
    </submittedName>
</protein>
<dbReference type="GeneID" id="6070333"/>
<organism evidence="2">
    <name type="scientific">Laccaria bicolor (strain S238N-H82 / ATCC MYA-4686)</name>
    <name type="common">Bicoloured deceiver</name>
    <name type="synonym">Laccaria laccata var. bicolor</name>
    <dbReference type="NCBI Taxonomy" id="486041"/>
    <lineage>
        <taxon>Eukaryota</taxon>
        <taxon>Fungi</taxon>
        <taxon>Dikarya</taxon>
        <taxon>Basidiomycota</taxon>
        <taxon>Agaricomycotina</taxon>
        <taxon>Agaricomycetes</taxon>
        <taxon>Agaricomycetidae</taxon>
        <taxon>Agaricales</taxon>
        <taxon>Agaricineae</taxon>
        <taxon>Hydnangiaceae</taxon>
        <taxon>Laccaria</taxon>
    </lineage>
</organism>
<accession>B0CUQ3</accession>
<dbReference type="KEGG" id="lbc:LACBIDRAFT_321940"/>
<evidence type="ECO:0000313" key="2">
    <source>
        <dbReference type="Proteomes" id="UP000001194"/>
    </source>
</evidence>
<reference evidence="1 2" key="1">
    <citation type="journal article" date="2008" name="Nature">
        <title>The genome of Laccaria bicolor provides insights into mycorrhizal symbiosis.</title>
        <authorList>
            <person name="Martin F."/>
            <person name="Aerts A."/>
            <person name="Ahren D."/>
            <person name="Brun A."/>
            <person name="Danchin E.G.J."/>
            <person name="Duchaussoy F."/>
            <person name="Gibon J."/>
            <person name="Kohler A."/>
            <person name="Lindquist E."/>
            <person name="Pereda V."/>
            <person name="Salamov A."/>
            <person name="Shapiro H.J."/>
            <person name="Wuyts J."/>
            <person name="Blaudez D."/>
            <person name="Buee M."/>
            <person name="Brokstein P."/>
            <person name="Canbaeck B."/>
            <person name="Cohen D."/>
            <person name="Courty P.E."/>
            <person name="Coutinho P.M."/>
            <person name="Delaruelle C."/>
            <person name="Detter J.C."/>
            <person name="Deveau A."/>
            <person name="DiFazio S."/>
            <person name="Duplessis S."/>
            <person name="Fraissinet-Tachet L."/>
            <person name="Lucic E."/>
            <person name="Frey-Klett P."/>
            <person name="Fourrey C."/>
            <person name="Feussner I."/>
            <person name="Gay G."/>
            <person name="Grimwood J."/>
            <person name="Hoegger P.J."/>
            <person name="Jain P."/>
            <person name="Kilaru S."/>
            <person name="Labbe J."/>
            <person name="Lin Y.C."/>
            <person name="Legue V."/>
            <person name="Le Tacon F."/>
            <person name="Marmeisse R."/>
            <person name="Melayah D."/>
            <person name="Montanini B."/>
            <person name="Muratet M."/>
            <person name="Nehls U."/>
            <person name="Niculita-Hirzel H."/>
            <person name="Oudot-Le Secq M.P."/>
            <person name="Peter M."/>
            <person name="Quesneville H."/>
            <person name="Rajashekar B."/>
            <person name="Reich M."/>
            <person name="Rouhier N."/>
            <person name="Schmutz J."/>
            <person name="Yin T."/>
            <person name="Chalot M."/>
            <person name="Henrissat B."/>
            <person name="Kuees U."/>
            <person name="Lucas S."/>
            <person name="Van de Peer Y."/>
            <person name="Podila G.K."/>
            <person name="Polle A."/>
            <person name="Pukkila P.J."/>
            <person name="Richardson P.M."/>
            <person name="Rouze P."/>
            <person name="Sanders I.R."/>
            <person name="Stajich J.E."/>
            <person name="Tunlid A."/>
            <person name="Tuskan G."/>
            <person name="Grigoriev I.V."/>
        </authorList>
    </citation>
    <scope>NUCLEOTIDE SEQUENCE [LARGE SCALE GENOMIC DNA]</scope>
    <source>
        <strain evidence="2">S238N-H82 / ATCC MYA-4686</strain>
    </source>
</reference>
<evidence type="ECO:0000313" key="1">
    <source>
        <dbReference type="EMBL" id="EDR14132.1"/>
    </source>
</evidence>
<dbReference type="EMBL" id="DS547092">
    <property type="protein sequence ID" value="EDR14132.1"/>
    <property type="molecule type" value="Genomic_DNA"/>
</dbReference>
<dbReference type="AlphaFoldDB" id="B0CUQ3"/>
<dbReference type="Proteomes" id="UP000001194">
    <property type="component" value="Unassembled WGS sequence"/>
</dbReference>
<keyword evidence="2" id="KW-1185">Reference proteome</keyword>
<gene>
    <name evidence="1" type="ORF">LACBIDRAFT_321940</name>
</gene>
<dbReference type="RefSeq" id="XP_001874691.1">
    <property type="nucleotide sequence ID" value="XM_001874656.1"/>
</dbReference>